<evidence type="ECO:0000256" key="4">
    <source>
        <dbReference type="ARBA" id="ARBA00022679"/>
    </source>
</evidence>
<dbReference type="GO" id="GO:0016020">
    <property type="term" value="C:membrane"/>
    <property type="evidence" value="ECO:0007669"/>
    <property type="project" value="UniProtKB-SubCell"/>
</dbReference>
<dbReference type="Proteomes" id="UP001152797">
    <property type="component" value="Unassembled WGS sequence"/>
</dbReference>
<protein>
    <recommendedName>
        <fullName evidence="9">Wax synthase domain-containing protein</fullName>
    </recommendedName>
</protein>
<evidence type="ECO:0000313" key="12">
    <source>
        <dbReference type="Proteomes" id="UP001152797"/>
    </source>
</evidence>
<dbReference type="InterPro" id="IPR032805">
    <property type="entry name" value="Wax_synthase_dom"/>
</dbReference>
<comment type="subcellular location">
    <subcellularLocation>
        <location evidence="1">Membrane</location>
        <topology evidence="1">Multi-pass membrane protein</topology>
    </subcellularLocation>
</comment>
<dbReference type="GO" id="GO:0008374">
    <property type="term" value="F:O-acyltransferase activity"/>
    <property type="evidence" value="ECO:0007669"/>
    <property type="project" value="InterPro"/>
</dbReference>
<dbReference type="OrthoDB" id="419436at2759"/>
<keyword evidence="4" id="KW-0808">Transferase</keyword>
<evidence type="ECO:0000256" key="1">
    <source>
        <dbReference type="ARBA" id="ARBA00004141"/>
    </source>
</evidence>
<evidence type="ECO:0000313" key="10">
    <source>
        <dbReference type="EMBL" id="CAI4001888.1"/>
    </source>
</evidence>
<dbReference type="InterPro" id="IPR044851">
    <property type="entry name" value="Wax_synthase"/>
</dbReference>
<feature type="transmembrane region" description="Helical" evidence="8">
    <location>
        <begin position="417"/>
        <end position="435"/>
    </location>
</feature>
<reference evidence="10" key="1">
    <citation type="submission" date="2022-10" db="EMBL/GenBank/DDBJ databases">
        <authorList>
            <person name="Chen Y."/>
            <person name="Dougan E. K."/>
            <person name="Chan C."/>
            <person name="Rhodes N."/>
            <person name="Thang M."/>
        </authorList>
    </citation>
    <scope>NUCLEOTIDE SEQUENCE</scope>
</reference>
<dbReference type="PANTHER" id="PTHR31595">
    <property type="entry name" value="LONG-CHAIN-ALCOHOL O-FATTY-ACYLTRANSFERASE 3-RELATED"/>
    <property type="match status" value="1"/>
</dbReference>
<evidence type="ECO:0000259" key="9">
    <source>
        <dbReference type="Pfam" id="PF13813"/>
    </source>
</evidence>
<evidence type="ECO:0000256" key="6">
    <source>
        <dbReference type="ARBA" id="ARBA00022989"/>
    </source>
</evidence>
<evidence type="ECO:0000313" key="11">
    <source>
        <dbReference type="EMBL" id="CAL1155263.1"/>
    </source>
</evidence>
<keyword evidence="7 8" id="KW-0472">Membrane</keyword>
<feature type="domain" description="Wax synthase" evidence="9">
    <location>
        <begin position="341"/>
        <end position="421"/>
    </location>
</feature>
<feature type="transmembrane region" description="Helical" evidence="8">
    <location>
        <begin position="382"/>
        <end position="405"/>
    </location>
</feature>
<comment type="pathway">
    <text evidence="2">Secondary metabolite biosynthesis.</text>
</comment>
<feature type="transmembrane region" description="Helical" evidence="8">
    <location>
        <begin position="447"/>
        <end position="469"/>
    </location>
</feature>
<keyword evidence="5 8" id="KW-0812">Transmembrane</keyword>
<feature type="transmembrane region" description="Helical" evidence="8">
    <location>
        <begin position="166"/>
        <end position="186"/>
    </location>
</feature>
<sequence>MTNIHPAYLASLRPHRVVVAEVIGLPRWRHRKVLWWHCSSARQEGLTYRLRVTEMLCSTPPYPEAAVSGSPSLLWGSFSFDRCSAEMDRCTEAGRSRLIGEENFLKKSEVLFLDLVLCIPFRFIFGYAAFKLYRCADRCQEAKLESSESSRALLLPYLYLQELKPLLAMGIGAAWAAHPFVLPMLLGSLRSRMSFFILAYLGVLSTFRWLELAASLGPKGFDATATTFALYFSLPAELQFEDGKLKFLSGERWRRALDLLLRLAFHSSIMLIALSVGKATRFQPFLEEIPAKLPFYGLPWSLPALYLQTVWVYCCLTLPMLYHRIMATLFGLETLVTMKAPLTQSTSIRDFWGRRWNLIVHNLMKRCFFMPFQHGGPVKKNIAGFVSFLMSGVFHEYMWLMLHLARPEGSRYSPGKVLVFFVLQYLATAVQVMLVKTTWLGRRGWSMMPTVLQTVVTTICVLPFGPLFLEGVHDMINESSLMPAVELL</sequence>
<organism evidence="10">
    <name type="scientific">Cladocopium goreaui</name>
    <dbReference type="NCBI Taxonomy" id="2562237"/>
    <lineage>
        <taxon>Eukaryota</taxon>
        <taxon>Sar</taxon>
        <taxon>Alveolata</taxon>
        <taxon>Dinophyceae</taxon>
        <taxon>Suessiales</taxon>
        <taxon>Symbiodiniaceae</taxon>
        <taxon>Cladocopium</taxon>
    </lineage>
</organism>
<gene>
    <name evidence="10" type="ORF">C1SCF055_LOCUS27888</name>
</gene>
<dbReference type="EMBL" id="CAMXCT030003002">
    <property type="protein sequence ID" value="CAL4789200.1"/>
    <property type="molecule type" value="Genomic_DNA"/>
</dbReference>
<comment type="caution">
    <text evidence="10">The sequence shown here is derived from an EMBL/GenBank/DDBJ whole genome shotgun (WGS) entry which is preliminary data.</text>
</comment>
<dbReference type="EMBL" id="CAMXCT020003002">
    <property type="protein sequence ID" value="CAL1155263.1"/>
    <property type="molecule type" value="Genomic_DNA"/>
</dbReference>
<dbReference type="EMBL" id="CAMXCT010003002">
    <property type="protein sequence ID" value="CAI4001888.1"/>
    <property type="molecule type" value="Genomic_DNA"/>
</dbReference>
<dbReference type="AlphaFoldDB" id="A0A9P1D3R7"/>
<name>A0A9P1D3R7_9DINO</name>
<keyword evidence="6 8" id="KW-1133">Transmembrane helix</keyword>
<dbReference type="PANTHER" id="PTHR31595:SF57">
    <property type="entry name" value="OS04G0481900 PROTEIN"/>
    <property type="match status" value="1"/>
</dbReference>
<proteinExistence type="inferred from homology"/>
<evidence type="ECO:0000256" key="5">
    <source>
        <dbReference type="ARBA" id="ARBA00022692"/>
    </source>
</evidence>
<evidence type="ECO:0000256" key="2">
    <source>
        <dbReference type="ARBA" id="ARBA00005179"/>
    </source>
</evidence>
<keyword evidence="12" id="KW-1185">Reference proteome</keyword>
<dbReference type="Pfam" id="PF13813">
    <property type="entry name" value="MBOAT_2"/>
    <property type="match status" value="1"/>
</dbReference>
<evidence type="ECO:0000256" key="3">
    <source>
        <dbReference type="ARBA" id="ARBA00007282"/>
    </source>
</evidence>
<evidence type="ECO:0000256" key="7">
    <source>
        <dbReference type="ARBA" id="ARBA00023136"/>
    </source>
</evidence>
<evidence type="ECO:0000256" key="8">
    <source>
        <dbReference type="SAM" id="Phobius"/>
    </source>
</evidence>
<feature type="transmembrane region" description="Helical" evidence="8">
    <location>
        <begin position="300"/>
        <end position="322"/>
    </location>
</feature>
<accession>A0A9P1D3R7</accession>
<reference evidence="11" key="2">
    <citation type="submission" date="2024-04" db="EMBL/GenBank/DDBJ databases">
        <authorList>
            <person name="Chen Y."/>
            <person name="Shah S."/>
            <person name="Dougan E. K."/>
            <person name="Thang M."/>
            <person name="Chan C."/>
        </authorList>
    </citation>
    <scope>NUCLEOTIDE SEQUENCE [LARGE SCALE GENOMIC DNA]</scope>
</reference>
<dbReference type="GO" id="GO:0006629">
    <property type="term" value="P:lipid metabolic process"/>
    <property type="evidence" value="ECO:0007669"/>
    <property type="project" value="InterPro"/>
</dbReference>
<comment type="similarity">
    <text evidence="3">Belongs to the wax synthase family.</text>
</comment>